<dbReference type="Proteomes" id="UP000222072">
    <property type="component" value="Segment"/>
</dbReference>
<name>A0A1L2C976_9CAUD</name>
<keyword evidence="2" id="KW-1185">Reference proteome</keyword>
<dbReference type="EMBL" id="KU356690">
    <property type="protein sequence ID" value="AMD43395.1"/>
    <property type="molecule type" value="Genomic_DNA"/>
</dbReference>
<evidence type="ECO:0000313" key="1">
    <source>
        <dbReference type="EMBL" id="AMD43395.1"/>
    </source>
</evidence>
<protein>
    <submittedName>
        <fullName evidence="1">Uncharacterized protein</fullName>
    </submittedName>
</protein>
<organism evidence="1 2">
    <name type="scientific">Pseudomonas phage ZC03</name>
    <dbReference type="NCBI Taxonomy" id="1622115"/>
    <lineage>
        <taxon>Viruses</taxon>
        <taxon>Duplodnaviria</taxon>
        <taxon>Heunggongvirae</taxon>
        <taxon>Uroviricota</taxon>
        <taxon>Caudoviricetes</taxon>
        <taxon>Schitoviridae</taxon>
        <taxon>Zicotriavirus</taxon>
        <taxon>Zicotriavirus ZC03</taxon>
    </lineage>
</organism>
<gene>
    <name evidence="1" type="ORF">ZC03_008</name>
</gene>
<sequence>MNQKHNHYYRDVSHLKKIDIYRFCQLFGVTGPLEHALKKIACAGQRGTKDFYKDLNEAIDSINRAIEMRQEDEAANQQP</sequence>
<proteinExistence type="predicted"/>
<evidence type="ECO:0000313" key="2">
    <source>
        <dbReference type="Proteomes" id="UP000222072"/>
    </source>
</evidence>
<accession>A0A1L2C976</accession>
<reference evidence="1 2" key="1">
    <citation type="journal article" date="2017" name="BMC Genomics">
        <title>Three novel Pseudomonas phages isolated from composting provide insights into the evolution and diversity of tailed phages.</title>
        <authorList>
            <person name="Amgarten D."/>
            <person name="Martins L.F."/>
            <person name="Lombardi K.C."/>
            <person name="Antunes L.P."/>
            <person name="de Souza A.P.S."/>
            <person name="Nicastro G.G."/>
            <person name="Kitajima E.W."/>
            <person name="Quaggio R.B."/>
            <person name="Upton C."/>
            <person name="Setubal J.C."/>
            <person name="da Silva A.M."/>
        </authorList>
    </citation>
    <scope>NUCLEOTIDE SEQUENCE [LARGE SCALE GENOMIC DNA]</scope>
</reference>